<dbReference type="Pfam" id="PF00568">
    <property type="entry name" value="WH1"/>
    <property type="match status" value="1"/>
</dbReference>
<dbReference type="InterPro" id="IPR011993">
    <property type="entry name" value="PH-like_dom_sf"/>
</dbReference>
<sequence>HYLIRGERLRDQATILECTLRRDVVYNKVNPIFHHWRGGDGKFGLTFQSPADAAAFETRVQAALDELARGSLSPSSSSSSSSQDDANGMDDAAALHTDSESSSNSRKEMLPKPGTIVTSESSSSCYVRSPASEDFPFGAPAPATPPAQVNPE</sequence>
<protein>
    <submittedName>
        <fullName evidence="4">Sprouty-related, EVH1 domain-containing protein 3</fullName>
    </submittedName>
</protein>
<evidence type="ECO:0000256" key="1">
    <source>
        <dbReference type="SAM" id="MobiDB-lite"/>
    </source>
</evidence>
<reference evidence="4" key="1">
    <citation type="submission" date="2025-08" db="UniProtKB">
        <authorList>
            <consortium name="RefSeq"/>
        </authorList>
    </citation>
    <scope>IDENTIFICATION</scope>
</reference>
<dbReference type="PANTHER" id="PTHR11202">
    <property type="entry name" value="SPROUTY-RELATED, EVH1 DOMAIN-CONTAINING PROTEIN FAMILY MEMBER"/>
    <property type="match status" value="1"/>
</dbReference>
<dbReference type="CTD" id="399473"/>
<dbReference type="InParanoid" id="A0A3Q0H9X4"/>
<keyword evidence="3" id="KW-1185">Reference proteome</keyword>
<dbReference type="GO" id="GO:0019901">
    <property type="term" value="F:protein kinase binding"/>
    <property type="evidence" value="ECO:0007669"/>
    <property type="project" value="TreeGrafter"/>
</dbReference>
<dbReference type="STRING" id="38654.A0A3Q0H9X4"/>
<organism evidence="3 4">
    <name type="scientific">Alligator sinensis</name>
    <name type="common">Chinese alligator</name>
    <dbReference type="NCBI Taxonomy" id="38654"/>
    <lineage>
        <taxon>Eukaryota</taxon>
        <taxon>Metazoa</taxon>
        <taxon>Chordata</taxon>
        <taxon>Craniata</taxon>
        <taxon>Vertebrata</taxon>
        <taxon>Euteleostomi</taxon>
        <taxon>Archelosauria</taxon>
        <taxon>Archosauria</taxon>
        <taxon>Crocodylia</taxon>
        <taxon>Alligatoridae</taxon>
        <taxon>Alligatorinae</taxon>
        <taxon>Alligator</taxon>
    </lineage>
</organism>
<dbReference type="GO" id="GO:0043409">
    <property type="term" value="P:negative regulation of MAPK cascade"/>
    <property type="evidence" value="ECO:0007669"/>
    <property type="project" value="TreeGrafter"/>
</dbReference>
<dbReference type="Proteomes" id="UP000189705">
    <property type="component" value="Unplaced"/>
</dbReference>
<feature type="domain" description="WH1" evidence="2">
    <location>
        <begin position="1"/>
        <end position="67"/>
    </location>
</feature>
<dbReference type="KEGG" id="asn:112551551"/>
<evidence type="ECO:0000313" key="4">
    <source>
        <dbReference type="RefSeq" id="XP_025068861.1"/>
    </source>
</evidence>
<dbReference type="GeneID" id="112551551"/>
<accession>A0A3Q0H9X4</accession>
<feature type="compositionally biased region" description="Polar residues" evidence="1">
    <location>
        <begin position="116"/>
        <end position="126"/>
    </location>
</feature>
<feature type="compositionally biased region" description="Low complexity" evidence="1">
    <location>
        <begin position="71"/>
        <end position="82"/>
    </location>
</feature>
<dbReference type="SUPFAM" id="SSF50729">
    <property type="entry name" value="PH domain-like"/>
    <property type="match status" value="1"/>
</dbReference>
<gene>
    <name evidence="4" type="primary">SPRED3</name>
</gene>
<dbReference type="Gene3D" id="2.30.29.30">
    <property type="entry name" value="Pleckstrin-homology domain (PH domain)/Phosphotyrosine-binding domain (PTB)"/>
    <property type="match status" value="1"/>
</dbReference>
<evidence type="ECO:0000259" key="2">
    <source>
        <dbReference type="PROSITE" id="PS50229"/>
    </source>
</evidence>
<dbReference type="PANTHER" id="PTHR11202:SF19">
    <property type="entry name" value="SPROUTY-RELATED, EVH1 DOMAIN-CONTAINING PROTEIN 3"/>
    <property type="match status" value="1"/>
</dbReference>
<dbReference type="InterPro" id="IPR000697">
    <property type="entry name" value="WH1/EVH1_dom"/>
</dbReference>
<feature type="region of interest" description="Disordered" evidence="1">
    <location>
        <begin position="67"/>
        <end position="152"/>
    </location>
</feature>
<evidence type="ECO:0000313" key="3">
    <source>
        <dbReference type="Proteomes" id="UP000189705"/>
    </source>
</evidence>
<proteinExistence type="predicted"/>
<name>A0A3Q0H9X4_ALLSI</name>
<dbReference type="RefSeq" id="XP_025068861.1">
    <property type="nucleotide sequence ID" value="XM_025213076.1"/>
</dbReference>
<dbReference type="PROSITE" id="PS50229">
    <property type="entry name" value="WH1"/>
    <property type="match status" value="1"/>
</dbReference>
<dbReference type="AlphaFoldDB" id="A0A3Q0H9X4"/>
<feature type="non-terminal residue" evidence="4">
    <location>
        <position position="1"/>
    </location>
</feature>